<comment type="subcellular location">
    <subcellularLocation>
        <location evidence="1">Membrane</location>
        <topology evidence="1">Multi-pass membrane protein</topology>
    </subcellularLocation>
</comment>
<dbReference type="Gene3D" id="1.20.1510.10">
    <property type="entry name" value="Cation efflux protein transmembrane domain"/>
    <property type="match status" value="1"/>
</dbReference>
<evidence type="ECO:0000256" key="8">
    <source>
        <dbReference type="ARBA" id="ARBA00023136"/>
    </source>
</evidence>
<dbReference type="Pfam" id="PF01545">
    <property type="entry name" value="Cation_efflux"/>
    <property type="match status" value="1"/>
</dbReference>
<dbReference type="SUPFAM" id="SSF160240">
    <property type="entry name" value="Cation efflux protein cytoplasmic domain-like"/>
    <property type="match status" value="1"/>
</dbReference>
<keyword evidence="7" id="KW-0406">Ion transport</keyword>
<proteinExistence type="inferred from homology"/>
<dbReference type="EMBL" id="JBGMDY010000004">
    <property type="protein sequence ID" value="KAL2336278.1"/>
    <property type="molecule type" value="Genomic_DNA"/>
</dbReference>
<dbReference type="AlphaFoldDB" id="A0ABD1MKF9"/>
<evidence type="ECO:0000256" key="5">
    <source>
        <dbReference type="ARBA" id="ARBA00022906"/>
    </source>
</evidence>
<reference evidence="13 14" key="1">
    <citation type="submission" date="2024-08" db="EMBL/GenBank/DDBJ databases">
        <title>Insights into the chromosomal genome structure of Flemingia macrophylla.</title>
        <authorList>
            <person name="Ding Y."/>
            <person name="Zhao Y."/>
            <person name="Bi W."/>
            <person name="Wu M."/>
            <person name="Zhao G."/>
            <person name="Gong Y."/>
            <person name="Li W."/>
            <person name="Zhang P."/>
        </authorList>
    </citation>
    <scope>NUCLEOTIDE SEQUENCE [LARGE SCALE GENOMIC DNA]</scope>
    <source>
        <strain evidence="13">DYQJB</strain>
        <tissue evidence="13">Leaf</tissue>
    </source>
</reference>
<dbReference type="InterPro" id="IPR002524">
    <property type="entry name" value="Cation_efflux"/>
</dbReference>
<keyword evidence="5" id="KW-0864">Zinc transport</keyword>
<keyword evidence="14" id="KW-1185">Reference proteome</keyword>
<dbReference type="GO" id="GO:0016020">
    <property type="term" value="C:membrane"/>
    <property type="evidence" value="ECO:0007669"/>
    <property type="project" value="UniProtKB-SubCell"/>
</dbReference>
<evidence type="ECO:0000259" key="11">
    <source>
        <dbReference type="Pfam" id="PF01545"/>
    </source>
</evidence>
<feature type="transmembrane region" description="Helical" evidence="10">
    <location>
        <begin position="53"/>
        <end position="72"/>
    </location>
</feature>
<keyword evidence="5" id="KW-0862">Zinc</keyword>
<feature type="transmembrane region" description="Helical" evidence="10">
    <location>
        <begin position="115"/>
        <end position="142"/>
    </location>
</feature>
<comment type="similarity">
    <text evidence="2">Belongs to the cation diffusion facilitator (CDF) transporter (TC 2.A.4) family. SLC30A subfamily.</text>
</comment>
<feature type="domain" description="Cation efflux protein cytoplasmic" evidence="12">
    <location>
        <begin position="337"/>
        <end position="410"/>
    </location>
</feature>
<dbReference type="NCBIfam" id="TIGR01297">
    <property type="entry name" value="CDF"/>
    <property type="match status" value="1"/>
</dbReference>
<dbReference type="SUPFAM" id="SSF161111">
    <property type="entry name" value="Cation efflux protein transmembrane domain-like"/>
    <property type="match status" value="1"/>
</dbReference>
<keyword evidence="6 10" id="KW-1133">Transmembrane helix</keyword>
<name>A0ABD1MKF9_9FABA</name>
<feature type="domain" description="Cation efflux protein transmembrane" evidence="11">
    <location>
        <begin position="54"/>
        <end position="333"/>
    </location>
</feature>
<dbReference type="Pfam" id="PF16916">
    <property type="entry name" value="ZT_dimer"/>
    <property type="match status" value="1"/>
</dbReference>
<dbReference type="InterPro" id="IPR050681">
    <property type="entry name" value="CDF/SLC30A"/>
</dbReference>
<keyword evidence="4 10" id="KW-0812">Transmembrane</keyword>
<evidence type="ECO:0000256" key="10">
    <source>
        <dbReference type="SAM" id="Phobius"/>
    </source>
</evidence>
<keyword evidence="3" id="KW-0813">Transport</keyword>
<dbReference type="InterPro" id="IPR027469">
    <property type="entry name" value="Cation_efflux_TMD_sf"/>
</dbReference>
<feature type="transmembrane region" description="Helical" evidence="10">
    <location>
        <begin position="275"/>
        <end position="298"/>
    </location>
</feature>
<dbReference type="Proteomes" id="UP001603857">
    <property type="component" value="Unassembled WGS sequence"/>
</dbReference>
<keyword evidence="8 10" id="KW-0472">Membrane</keyword>
<dbReference type="InterPro" id="IPR058533">
    <property type="entry name" value="Cation_efflux_TM"/>
</dbReference>
<evidence type="ECO:0000256" key="3">
    <source>
        <dbReference type="ARBA" id="ARBA00022448"/>
    </source>
</evidence>
<sequence length="411" mass="45361">MEAESSQHSQVIEISGDFPDGGRKICGEAPCGFADAGSISKDSEERSTSMRKLLMAVILCVIFMTVEVVGGIKANSLAILTDAAHLLSDVAAFAISLFSLWAAGWEATPRQSYGFFRIEILGALVSIQLIWLLAGILVYEAIDRIIASPKNVNGFLMFLVSAFGLVVNIIMAVLLGHDHGHGHGHNSHGHGHGHEHGHNGHGHSHGFSVSTHHDTKHTKDEHHPDEKHEEDADHHHTHDDHEHHHAHKELTEPLVGESKGGTKKKKQWNVNVQGAYLHVLGDSIQSVGVMIGGAAIWYEPQWQIVDLICTLIFSVIVLGTTINMLRNILEVLMESTPREIDATKLERGLLDMEDVVAVHELHIWAITVGKVLLACHVKIRREADADMVLDKVIDYIKRVYNISHVTIQIER</sequence>
<feature type="region of interest" description="Disordered" evidence="9">
    <location>
        <begin position="182"/>
        <end position="266"/>
    </location>
</feature>
<evidence type="ECO:0000256" key="7">
    <source>
        <dbReference type="ARBA" id="ARBA00023065"/>
    </source>
</evidence>
<dbReference type="PANTHER" id="PTHR11562">
    <property type="entry name" value="CATION EFFLUX PROTEIN/ ZINC TRANSPORTER"/>
    <property type="match status" value="1"/>
</dbReference>
<evidence type="ECO:0008006" key="15">
    <source>
        <dbReference type="Google" id="ProtNLM"/>
    </source>
</evidence>
<dbReference type="InterPro" id="IPR027470">
    <property type="entry name" value="Cation_efflux_CTD"/>
</dbReference>
<feature type="transmembrane region" description="Helical" evidence="10">
    <location>
        <begin position="84"/>
        <end position="103"/>
    </location>
</feature>
<organism evidence="13 14">
    <name type="scientific">Flemingia macrophylla</name>
    <dbReference type="NCBI Taxonomy" id="520843"/>
    <lineage>
        <taxon>Eukaryota</taxon>
        <taxon>Viridiplantae</taxon>
        <taxon>Streptophyta</taxon>
        <taxon>Embryophyta</taxon>
        <taxon>Tracheophyta</taxon>
        <taxon>Spermatophyta</taxon>
        <taxon>Magnoliopsida</taxon>
        <taxon>eudicotyledons</taxon>
        <taxon>Gunneridae</taxon>
        <taxon>Pentapetalae</taxon>
        <taxon>rosids</taxon>
        <taxon>fabids</taxon>
        <taxon>Fabales</taxon>
        <taxon>Fabaceae</taxon>
        <taxon>Papilionoideae</taxon>
        <taxon>50 kb inversion clade</taxon>
        <taxon>NPAAA clade</taxon>
        <taxon>indigoferoid/millettioid clade</taxon>
        <taxon>Phaseoleae</taxon>
        <taxon>Flemingia</taxon>
    </lineage>
</organism>
<dbReference type="PANTHER" id="PTHR11562:SF88">
    <property type="entry name" value="METAL TOLERANCE PROTEIN 1"/>
    <property type="match status" value="1"/>
</dbReference>
<dbReference type="InterPro" id="IPR036837">
    <property type="entry name" value="Cation_efflux_CTD_sf"/>
</dbReference>
<feature type="compositionally biased region" description="Basic and acidic residues" evidence="9">
    <location>
        <begin position="211"/>
        <end position="251"/>
    </location>
</feature>
<gene>
    <name evidence="13" type="ORF">Fmac_010724</name>
</gene>
<protein>
    <recommendedName>
        <fullName evidence="15">Metal tolerance protein 1-like</fullName>
    </recommendedName>
</protein>
<evidence type="ECO:0000256" key="1">
    <source>
        <dbReference type="ARBA" id="ARBA00004141"/>
    </source>
</evidence>
<evidence type="ECO:0000259" key="12">
    <source>
        <dbReference type="Pfam" id="PF16916"/>
    </source>
</evidence>
<comment type="caution">
    <text evidence="13">The sequence shown here is derived from an EMBL/GenBank/DDBJ whole genome shotgun (WGS) entry which is preliminary data.</text>
</comment>
<evidence type="ECO:0000313" key="14">
    <source>
        <dbReference type="Proteomes" id="UP001603857"/>
    </source>
</evidence>
<feature type="transmembrane region" description="Helical" evidence="10">
    <location>
        <begin position="154"/>
        <end position="175"/>
    </location>
</feature>
<feature type="transmembrane region" description="Helical" evidence="10">
    <location>
        <begin position="304"/>
        <end position="325"/>
    </location>
</feature>
<evidence type="ECO:0000256" key="4">
    <source>
        <dbReference type="ARBA" id="ARBA00022692"/>
    </source>
</evidence>
<evidence type="ECO:0000256" key="9">
    <source>
        <dbReference type="SAM" id="MobiDB-lite"/>
    </source>
</evidence>
<evidence type="ECO:0000256" key="2">
    <source>
        <dbReference type="ARBA" id="ARBA00008873"/>
    </source>
</evidence>
<evidence type="ECO:0000256" key="6">
    <source>
        <dbReference type="ARBA" id="ARBA00022989"/>
    </source>
</evidence>
<evidence type="ECO:0000313" key="13">
    <source>
        <dbReference type="EMBL" id="KAL2336278.1"/>
    </source>
</evidence>
<accession>A0ABD1MKF9</accession>
<dbReference type="GO" id="GO:0006829">
    <property type="term" value="P:zinc ion transport"/>
    <property type="evidence" value="ECO:0007669"/>
    <property type="project" value="UniProtKB-KW"/>
</dbReference>
<feature type="compositionally biased region" description="Basic residues" evidence="9">
    <location>
        <begin position="182"/>
        <end position="191"/>
    </location>
</feature>